<dbReference type="PROSITE" id="PS50011">
    <property type="entry name" value="PROTEIN_KINASE_DOM"/>
    <property type="match status" value="1"/>
</dbReference>
<gene>
    <name evidence="2" type="ORF">PYCCODRAFT_1374017</name>
</gene>
<feature type="domain" description="Protein kinase" evidence="1">
    <location>
        <begin position="19"/>
        <end position="384"/>
    </location>
</feature>
<dbReference type="AlphaFoldDB" id="A0A1Y2IFB4"/>
<dbReference type="Proteomes" id="UP000193067">
    <property type="component" value="Unassembled WGS sequence"/>
</dbReference>
<dbReference type="GO" id="GO:0005524">
    <property type="term" value="F:ATP binding"/>
    <property type="evidence" value="ECO:0007669"/>
    <property type="project" value="InterPro"/>
</dbReference>
<dbReference type="SMART" id="SM00220">
    <property type="entry name" value="S_TKc"/>
    <property type="match status" value="1"/>
</dbReference>
<dbReference type="InterPro" id="IPR000719">
    <property type="entry name" value="Prot_kinase_dom"/>
</dbReference>
<sequence length="384" mass="44047">MNLFWPQCDDWLSARGYKLYPRKRLESSSIGVSWRWYIPARSTSAPYPFATCSRKDGSKAYINPLPLRIAFAQDLRGRDVVIKLVNLDTDEHHIYEELLHCDELLNPGAGVLPPVAILRTPFRYSFVVMPRWGPVGYLSHFETVADVMHFMRCTLQGLVLLHSHRIAHRDIFNNNILVDYYSHDVFADEIGPVLAEYRRTHKVYYSLFDFNLSIKLPPSTSLRDCLRPAREAMTTCSPYEPPDVALGEYAYNPFAFDVACLGNMFMVNFNAVVSVVPLLAPLFDKMTTPLVRQRFTAQEALEFLESIGARLPPDSCTASITLEPDWECQNNATGYWTKTPPGFSELWSPYKIPSPGWYRRLLMRLCTLPIGWQIVRIVRALLRV</sequence>
<evidence type="ECO:0000313" key="3">
    <source>
        <dbReference type="Proteomes" id="UP000193067"/>
    </source>
</evidence>
<dbReference type="EMBL" id="KZ084132">
    <property type="protein sequence ID" value="OSC99020.1"/>
    <property type="molecule type" value="Genomic_DNA"/>
</dbReference>
<dbReference type="SUPFAM" id="SSF56112">
    <property type="entry name" value="Protein kinase-like (PK-like)"/>
    <property type="match status" value="1"/>
</dbReference>
<proteinExistence type="predicted"/>
<evidence type="ECO:0000313" key="2">
    <source>
        <dbReference type="EMBL" id="OSC99020.1"/>
    </source>
</evidence>
<name>A0A1Y2IFB4_TRAC3</name>
<dbReference type="Gene3D" id="1.10.510.10">
    <property type="entry name" value="Transferase(Phosphotransferase) domain 1"/>
    <property type="match status" value="1"/>
</dbReference>
<protein>
    <recommendedName>
        <fullName evidence="1">Protein kinase domain-containing protein</fullName>
    </recommendedName>
</protein>
<dbReference type="OrthoDB" id="2722301at2759"/>
<evidence type="ECO:0000259" key="1">
    <source>
        <dbReference type="PROSITE" id="PS50011"/>
    </source>
</evidence>
<dbReference type="InterPro" id="IPR011009">
    <property type="entry name" value="Kinase-like_dom_sf"/>
</dbReference>
<organism evidence="2 3">
    <name type="scientific">Trametes coccinea (strain BRFM310)</name>
    <name type="common">Pycnoporus coccineus</name>
    <dbReference type="NCBI Taxonomy" id="1353009"/>
    <lineage>
        <taxon>Eukaryota</taxon>
        <taxon>Fungi</taxon>
        <taxon>Dikarya</taxon>
        <taxon>Basidiomycota</taxon>
        <taxon>Agaricomycotina</taxon>
        <taxon>Agaricomycetes</taxon>
        <taxon>Polyporales</taxon>
        <taxon>Polyporaceae</taxon>
        <taxon>Trametes</taxon>
    </lineage>
</organism>
<accession>A0A1Y2IFB4</accession>
<reference evidence="2 3" key="1">
    <citation type="journal article" date="2015" name="Biotechnol. Biofuels">
        <title>Enhanced degradation of softwood versus hardwood by the white-rot fungus Pycnoporus coccineus.</title>
        <authorList>
            <person name="Couturier M."/>
            <person name="Navarro D."/>
            <person name="Chevret D."/>
            <person name="Henrissat B."/>
            <person name="Piumi F."/>
            <person name="Ruiz-Duenas F.J."/>
            <person name="Martinez A.T."/>
            <person name="Grigoriev I.V."/>
            <person name="Riley R."/>
            <person name="Lipzen A."/>
            <person name="Berrin J.G."/>
            <person name="Master E.R."/>
            <person name="Rosso M.N."/>
        </authorList>
    </citation>
    <scope>NUCLEOTIDE SEQUENCE [LARGE SCALE GENOMIC DNA]</scope>
    <source>
        <strain evidence="2 3">BRFM310</strain>
    </source>
</reference>
<keyword evidence="3" id="KW-1185">Reference proteome</keyword>
<dbReference type="GO" id="GO:0004672">
    <property type="term" value="F:protein kinase activity"/>
    <property type="evidence" value="ECO:0007669"/>
    <property type="project" value="InterPro"/>
</dbReference>